<keyword evidence="1 3" id="KW-0808">Transferase</keyword>
<dbReference type="SMART" id="SM00672">
    <property type="entry name" value="CAP10"/>
    <property type="match status" value="1"/>
</dbReference>
<dbReference type="PANTHER" id="PTHR12203:SF35">
    <property type="entry name" value="PROTEIN O-GLUCOSYLTRANSFERASE 1"/>
    <property type="match status" value="1"/>
</dbReference>
<protein>
    <submittedName>
        <fullName evidence="3">Glycosyl transferase family 90</fullName>
    </submittedName>
</protein>
<evidence type="ECO:0000313" key="3">
    <source>
        <dbReference type="EMBL" id="GAA4516429.1"/>
    </source>
</evidence>
<sequence>MINFKKVFLKDRNNKLAYYVKTILKSVLPYPYCRWRKDRLIRYYDKLDKAYIQSRVDYYNKLDTITSLSADAIAVKDYKIPDKIRVYYFDSIEYLRYFDRHFKFEIIPGDVIHVPSCPAIVKSRPIHGDNVNSVLLNLDKARHFNFIRDDIPFEKKKNLLVGRSGFSQPHRARFFDMYAQHPLCDIKKAARKSDPDFLSIPQHLNYKFILALEGNDVATNLKWIMSSNSIAVMPMPTYETWFMEGTLIPDYHFICIKHDYSDLEEKLNYYIEHPAEALRIVENAHSYVDQFKDKKQEDIISLLVLEKYFKFTDQDKV</sequence>
<dbReference type="PANTHER" id="PTHR12203">
    <property type="entry name" value="KDEL LYS-ASP-GLU-LEU CONTAINING - RELATED"/>
    <property type="match status" value="1"/>
</dbReference>
<organism evidence="3 4">
    <name type="scientific">Sphingobacterium thermophilum</name>
    <dbReference type="NCBI Taxonomy" id="768534"/>
    <lineage>
        <taxon>Bacteria</taxon>
        <taxon>Pseudomonadati</taxon>
        <taxon>Bacteroidota</taxon>
        <taxon>Sphingobacteriia</taxon>
        <taxon>Sphingobacteriales</taxon>
        <taxon>Sphingobacteriaceae</taxon>
        <taxon>Sphingobacterium</taxon>
    </lineage>
</organism>
<proteinExistence type="predicted"/>
<accession>A0ABP8R2K9</accession>
<reference evidence="4" key="1">
    <citation type="journal article" date="2019" name="Int. J. Syst. Evol. Microbiol.">
        <title>The Global Catalogue of Microorganisms (GCM) 10K type strain sequencing project: providing services to taxonomists for standard genome sequencing and annotation.</title>
        <authorList>
            <consortium name="The Broad Institute Genomics Platform"/>
            <consortium name="The Broad Institute Genome Sequencing Center for Infectious Disease"/>
            <person name="Wu L."/>
            <person name="Ma J."/>
        </authorList>
    </citation>
    <scope>NUCLEOTIDE SEQUENCE [LARGE SCALE GENOMIC DNA]</scope>
    <source>
        <strain evidence="4">JCM 17858</strain>
    </source>
</reference>
<dbReference type="Pfam" id="PF05686">
    <property type="entry name" value="Glyco_transf_90"/>
    <property type="match status" value="1"/>
</dbReference>
<evidence type="ECO:0000259" key="2">
    <source>
        <dbReference type="SMART" id="SM00672"/>
    </source>
</evidence>
<dbReference type="EMBL" id="BAABGR010000015">
    <property type="protein sequence ID" value="GAA4516429.1"/>
    <property type="molecule type" value="Genomic_DNA"/>
</dbReference>
<dbReference type="InterPro" id="IPR051091">
    <property type="entry name" value="O-Glucosyltr/Glycosyltrsf_90"/>
</dbReference>
<dbReference type="RefSeq" id="WP_345067077.1">
    <property type="nucleotide sequence ID" value="NZ_BAABGR010000015.1"/>
</dbReference>
<dbReference type="Proteomes" id="UP001500394">
    <property type="component" value="Unassembled WGS sequence"/>
</dbReference>
<gene>
    <name evidence="3" type="ORF">GCM10023173_15720</name>
</gene>
<feature type="domain" description="Glycosyl transferase CAP10" evidence="2">
    <location>
        <begin position="79"/>
        <end position="309"/>
    </location>
</feature>
<name>A0ABP8R2K9_9SPHI</name>
<keyword evidence="4" id="KW-1185">Reference proteome</keyword>
<dbReference type="GO" id="GO:0016740">
    <property type="term" value="F:transferase activity"/>
    <property type="evidence" value="ECO:0007669"/>
    <property type="project" value="UniProtKB-KW"/>
</dbReference>
<evidence type="ECO:0000313" key="4">
    <source>
        <dbReference type="Proteomes" id="UP001500394"/>
    </source>
</evidence>
<comment type="caution">
    <text evidence="3">The sequence shown here is derived from an EMBL/GenBank/DDBJ whole genome shotgun (WGS) entry which is preliminary data.</text>
</comment>
<dbReference type="InterPro" id="IPR006598">
    <property type="entry name" value="CAP10"/>
</dbReference>
<evidence type="ECO:0000256" key="1">
    <source>
        <dbReference type="ARBA" id="ARBA00022679"/>
    </source>
</evidence>